<comment type="similarity">
    <text evidence="6">Belongs to the mitochondrial carrier (TC 2.A.29) family.</text>
</comment>
<reference evidence="8" key="1">
    <citation type="submission" date="2017-08" db="EMBL/GenBank/DDBJ databases">
        <authorList>
            <person name="Polle J.E."/>
            <person name="Barry K."/>
            <person name="Cushman J."/>
            <person name="Schmutz J."/>
            <person name="Tran D."/>
            <person name="Hathwaick L.T."/>
            <person name="Yim W.C."/>
            <person name="Jenkins J."/>
            <person name="Mckie-Krisberg Z.M."/>
            <person name="Prochnik S."/>
            <person name="Lindquist E."/>
            <person name="Dockter R.B."/>
            <person name="Adam C."/>
            <person name="Molina H."/>
            <person name="Bunkerborg J."/>
            <person name="Jin E."/>
            <person name="Buchheim M."/>
            <person name="Magnuson J."/>
        </authorList>
    </citation>
    <scope>NUCLEOTIDE SEQUENCE</scope>
    <source>
        <strain evidence="8">CCAP 19/18</strain>
    </source>
</reference>
<evidence type="ECO:0000256" key="6">
    <source>
        <dbReference type="RuleBase" id="RU000488"/>
    </source>
</evidence>
<dbReference type="SUPFAM" id="SSF103506">
    <property type="entry name" value="Mitochondrial carrier"/>
    <property type="match status" value="1"/>
</dbReference>
<keyword evidence="9" id="KW-1185">Reference proteome</keyword>
<proteinExistence type="inferred from homology"/>
<gene>
    <name evidence="8" type="ORF">DUNSADRAFT_12248</name>
</gene>
<evidence type="ECO:0000256" key="7">
    <source>
        <dbReference type="SAM" id="MobiDB-lite"/>
    </source>
</evidence>
<keyword evidence="6" id="KW-0813">Transport</keyword>
<evidence type="ECO:0000313" key="9">
    <source>
        <dbReference type="Proteomes" id="UP000815325"/>
    </source>
</evidence>
<feature type="repeat" description="Solcar" evidence="5">
    <location>
        <begin position="66"/>
        <end position="146"/>
    </location>
</feature>
<comment type="caution">
    <text evidence="8">The sequence shown here is derived from an EMBL/GenBank/DDBJ whole genome shotgun (WGS) entry which is preliminary data.</text>
</comment>
<evidence type="ECO:0000313" key="8">
    <source>
        <dbReference type="EMBL" id="KAF5832007.1"/>
    </source>
</evidence>
<dbReference type="InterPro" id="IPR023395">
    <property type="entry name" value="MCP_dom_sf"/>
</dbReference>
<comment type="subcellular location">
    <subcellularLocation>
        <location evidence="1">Membrane</location>
        <topology evidence="1">Multi-pass membrane protein</topology>
    </subcellularLocation>
</comment>
<keyword evidence="2 5" id="KW-0812">Transmembrane</keyword>
<dbReference type="InterPro" id="IPR018108">
    <property type="entry name" value="MCP_transmembrane"/>
</dbReference>
<sequence length="260" mass="27195">MLYLSLPRQGTPPVAGGHTHGLGGLYRGLGWSMAGIFPEAAMCYGLHDFLKHCHSRAHGGVEPGVGTSLCFGVASAFAGQLLAYPLETIARRLQVQQGAGGLQAVVHQIMAEGGPTALYRGLGAATLRLVPMAGVSFGTYEAVRCGLLALEDAACTREANQEYAQLHRCCVAQQQAKDGKQGGSDSPKVCVPMECVPLLCEEVQGGRGVELHSYCLPSPQEVQDGKYCMSLPQGQQNASSSQPGCSLDGGRHKAPGRGCS</sequence>
<dbReference type="EMBL" id="MU069904">
    <property type="protein sequence ID" value="KAF5832007.1"/>
    <property type="molecule type" value="Genomic_DNA"/>
</dbReference>
<name>A0ABQ7GBN3_DUNSA</name>
<evidence type="ECO:0000256" key="2">
    <source>
        <dbReference type="ARBA" id="ARBA00022692"/>
    </source>
</evidence>
<evidence type="ECO:0000256" key="1">
    <source>
        <dbReference type="ARBA" id="ARBA00004141"/>
    </source>
</evidence>
<organism evidence="8 9">
    <name type="scientific">Dunaliella salina</name>
    <name type="common">Green alga</name>
    <name type="synonym">Protococcus salinus</name>
    <dbReference type="NCBI Taxonomy" id="3046"/>
    <lineage>
        <taxon>Eukaryota</taxon>
        <taxon>Viridiplantae</taxon>
        <taxon>Chlorophyta</taxon>
        <taxon>core chlorophytes</taxon>
        <taxon>Chlorophyceae</taxon>
        <taxon>CS clade</taxon>
        <taxon>Chlamydomonadales</taxon>
        <taxon>Dunaliellaceae</taxon>
        <taxon>Dunaliella</taxon>
    </lineage>
</organism>
<keyword evidence="4 5" id="KW-0472">Membrane</keyword>
<dbReference type="Proteomes" id="UP000815325">
    <property type="component" value="Unassembled WGS sequence"/>
</dbReference>
<dbReference type="PROSITE" id="PS50920">
    <property type="entry name" value="SOLCAR"/>
    <property type="match status" value="1"/>
</dbReference>
<protein>
    <submittedName>
        <fullName evidence="8">Mitochondrial carrier domain-containing protein</fullName>
    </submittedName>
</protein>
<evidence type="ECO:0000256" key="5">
    <source>
        <dbReference type="PROSITE-ProRule" id="PRU00282"/>
    </source>
</evidence>
<dbReference type="Pfam" id="PF00153">
    <property type="entry name" value="Mito_carr"/>
    <property type="match status" value="1"/>
</dbReference>
<dbReference type="PANTHER" id="PTHR24089">
    <property type="entry name" value="SOLUTE CARRIER FAMILY 25"/>
    <property type="match status" value="1"/>
</dbReference>
<feature type="region of interest" description="Disordered" evidence="7">
    <location>
        <begin position="233"/>
        <end position="260"/>
    </location>
</feature>
<feature type="compositionally biased region" description="Polar residues" evidence="7">
    <location>
        <begin position="233"/>
        <end position="244"/>
    </location>
</feature>
<evidence type="ECO:0000256" key="3">
    <source>
        <dbReference type="ARBA" id="ARBA00022737"/>
    </source>
</evidence>
<evidence type="ECO:0000256" key="4">
    <source>
        <dbReference type="ARBA" id="ARBA00023136"/>
    </source>
</evidence>
<keyword evidence="3" id="KW-0677">Repeat</keyword>
<dbReference type="Gene3D" id="1.50.40.10">
    <property type="entry name" value="Mitochondrial carrier domain"/>
    <property type="match status" value="1"/>
</dbReference>
<accession>A0ABQ7GBN3</accession>